<gene>
    <name evidence="1" type="ORF">F4821DRAFT_257161</name>
</gene>
<dbReference type="Proteomes" id="UP001497680">
    <property type="component" value="Unassembled WGS sequence"/>
</dbReference>
<name>A0ACC0D9Y6_9PEZI</name>
<evidence type="ECO:0000313" key="1">
    <source>
        <dbReference type="EMBL" id="KAI6089367.1"/>
    </source>
</evidence>
<evidence type="ECO:0000313" key="2">
    <source>
        <dbReference type="Proteomes" id="UP001497680"/>
    </source>
</evidence>
<dbReference type="EMBL" id="MU394296">
    <property type="protein sequence ID" value="KAI6089367.1"/>
    <property type="molecule type" value="Genomic_DNA"/>
</dbReference>
<accession>A0ACC0D9Y6</accession>
<keyword evidence="2" id="KW-1185">Reference proteome</keyword>
<reference evidence="1 2" key="1">
    <citation type="journal article" date="2022" name="New Phytol.">
        <title>Ecological generalism drives hyperdiversity of secondary metabolite gene clusters in xylarialean endophytes.</title>
        <authorList>
            <person name="Franco M.E.E."/>
            <person name="Wisecaver J.H."/>
            <person name="Arnold A.E."/>
            <person name="Ju Y.M."/>
            <person name="Slot J.C."/>
            <person name="Ahrendt S."/>
            <person name="Moore L.P."/>
            <person name="Eastman K.E."/>
            <person name="Scott K."/>
            <person name="Konkel Z."/>
            <person name="Mondo S.J."/>
            <person name="Kuo A."/>
            <person name="Hayes R.D."/>
            <person name="Haridas S."/>
            <person name="Andreopoulos B."/>
            <person name="Riley R."/>
            <person name="LaButti K."/>
            <person name="Pangilinan J."/>
            <person name="Lipzen A."/>
            <person name="Amirebrahimi M."/>
            <person name="Yan J."/>
            <person name="Adam C."/>
            <person name="Keymanesh K."/>
            <person name="Ng V."/>
            <person name="Louie K."/>
            <person name="Northen T."/>
            <person name="Drula E."/>
            <person name="Henrissat B."/>
            <person name="Hsieh H.M."/>
            <person name="Youens-Clark K."/>
            <person name="Lutzoni F."/>
            <person name="Miadlikowska J."/>
            <person name="Eastwood D.C."/>
            <person name="Hamelin R.C."/>
            <person name="Grigoriev I.V."/>
            <person name="U'Ren J.M."/>
        </authorList>
    </citation>
    <scope>NUCLEOTIDE SEQUENCE [LARGE SCALE GENOMIC DNA]</scope>
    <source>
        <strain evidence="1 2">ER1909</strain>
    </source>
</reference>
<comment type="caution">
    <text evidence="1">The sequence shown here is derived from an EMBL/GenBank/DDBJ whole genome shotgun (WGS) entry which is preliminary data.</text>
</comment>
<sequence>MQLLAVLFSLIPAFVVGVQAVTAPNGSAVHSFIDTCDTPDLSPSGKHFLLWAACKTRDRLDLDKCYGDDNGNVVARKDGKLSDHCSGCRLGSGNRALGCVCKEKPDKVTWIVLNDLITNEDGFLQCYDDQHKGSETCGQ</sequence>
<organism evidence="1 2">
    <name type="scientific">Hypoxylon rubiginosum</name>
    <dbReference type="NCBI Taxonomy" id="110542"/>
    <lineage>
        <taxon>Eukaryota</taxon>
        <taxon>Fungi</taxon>
        <taxon>Dikarya</taxon>
        <taxon>Ascomycota</taxon>
        <taxon>Pezizomycotina</taxon>
        <taxon>Sordariomycetes</taxon>
        <taxon>Xylariomycetidae</taxon>
        <taxon>Xylariales</taxon>
        <taxon>Hypoxylaceae</taxon>
        <taxon>Hypoxylon</taxon>
    </lineage>
</organism>
<protein>
    <submittedName>
        <fullName evidence="1">Uncharacterized protein</fullName>
    </submittedName>
</protein>
<proteinExistence type="predicted"/>